<keyword evidence="1" id="KW-0812">Transmembrane</keyword>
<dbReference type="AlphaFoldDB" id="A0A2W5UY02"/>
<sequence>MRRKDIGTMALPYGAAIALVVAAWLAGGLAGAEATFGARAGIAIVLVLAAFIGWLATMFRAARRLRVWAFIALPSVVLVVLTATGIPSLMGACILARACI</sequence>
<evidence type="ECO:0000313" key="3">
    <source>
        <dbReference type="Proteomes" id="UP000249393"/>
    </source>
</evidence>
<dbReference type="Proteomes" id="UP000249393">
    <property type="component" value="Unassembled WGS sequence"/>
</dbReference>
<proteinExistence type="predicted"/>
<evidence type="ECO:0000313" key="2">
    <source>
        <dbReference type="EMBL" id="PZR32679.1"/>
    </source>
</evidence>
<organism evidence="2 3">
    <name type="scientific">Caulobacter segnis</name>
    <dbReference type="NCBI Taxonomy" id="88688"/>
    <lineage>
        <taxon>Bacteria</taxon>
        <taxon>Pseudomonadati</taxon>
        <taxon>Pseudomonadota</taxon>
        <taxon>Alphaproteobacteria</taxon>
        <taxon>Caulobacterales</taxon>
        <taxon>Caulobacteraceae</taxon>
        <taxon>Caulobacter</taxon>
    </lineage>
</organism>
<accession>A0A2W5UY02</accession>
<feature type="transmembrane region" description="Helical" evidence="1">
    <location>
        <begin position="67"/>
        <end position="90"/>
    </location>
</feature>
<comment type="caution">
    <text evidence="2">The sequence shown here is derived from an EMBL/GenBank/DDBJ whole genome shotgun (WGS) entry which is preliminary data.</text>
</comment>
<feature type="transmembrane region" description="Helical" evidence="1">
    <location>
        <begin position="36"/>
        <end position="55"/>
    </location>
</feature>
<gene>
    <name evidence="2" type="ORF">DI526_15775</name>
</gene>
<keyword evidence="1" id="KW-0472">Membrane</keyword>
<dbReference type="EMBL" id="QFQZ01000055">
    <property type="protein sequence ID" value="PZR32679.1"/>
    <property type="molecule type" value="Genomic_DNA"/>
</dbReference>
<keyword evidence="1" id="KW-1133">Transmembrane helix</keyword>
<feature type="transmembrane region" description="Helical" evidence="1">
    <location>
        <begin position="12"/>
        <end position="30"/>
    </location>
</feature>
<evidence type="ECO:0000256" key="1">
    <source>
        <dbReference type="SAM" id="Phobius"/>
    </source>
</evidence>
<name>A0A2W5UY02_9CAUL</name>
<protein>
    <submittedName>
        <fullName evidence="2">Uncharacterized protein</fullName>
    </submittedName>
</protein>
<reference evidence="2 3" key="1">
    <citation type="submission" date="2017-08" db="EMBL/GenBank/DDBJ databases">
        <title>Infants hospitalized years apart are colonized by the same room-sourced microbial strains.</title>
        <authorList>
            <person name="Brooks B."/>
            <person name="Olm M.R."/>
            <person name="Firek B.A."/>
            <person name="Baker R."/>
            <person name="Thomas B.C."/>
            <person name="Morowitz M.J."/>
            <person name="Banfield J.F."/>
        </authorList>
    </citation>
    <scope>NUCLEOTIDE SEQUENCE [LARGE SCALE GENOMIC DNA]</scope>
    <source>
        <strain evidence="2">S2_003_000_R2_4</strain>
    </source>
</reference>